<gene>
    <name evidence="1" type="ORF">EV138_0510</name>
</gene>
<accession>A0A4V3FJN0</accession>
<proteinExistence type="predicted"/>
<dbReference type="SUPFAM" id="SSF160104">
    <property type="entry name" value="Acetoacetate decarboxylase-like"/>
    <property type="match status" value="1"/>
</dbReference>
<protein>
    <recommendedName>
        <fullName evidence="3">DUF2071 domain-containing protein</fullName>
    </recommendedName>
</protein>
<dbReference type="PANTHER" id="PTHR39186">
    <property type="entry name" value="DUF2071 FAMILY PROTEIN"/>
    <property type="match status" value="1"/>
</dbReference>
<evidence type="ECO:0000313" key="1">
    <source>
        <dbReference type="EMBL" id="TDU86993.1"/>
    </source>
</evidence>
<dbReference type="Gene3D" id="2.40.400.10">
    <property type="entry name" value="Acetoacetate decarboxylase-like"/>
    <property type="match status" value="1"/>
</dbReference>
<organism evidence="1 2">
    <name type="scientific">Kribbella voronezhensis</name>
    <dbReference type="NCBI Taxonomy" id="2512212"/>
    <lineage>
        <taxon>Bacteria</taxon>
        <taxon>Bacillati</taxon>
        <taxon>Actinomycetota</taxon>
        <taxon>Actinomycetes</taxon>
        <taxon>Propionibacteriales</taxon>
        <taxon>Kribbellaceae</taxon>
        <taxon>Kribbella</taxon>
    </lineage>
</organism>
<dbReference type="AlphaFoldDB" id="A0A4V3FJN0"/>
<name>A0A4V3FJN0_9ACTN</name>
<dbReference type="InterPro" id="IPR018644">
    <property type="entry name" value="DUF2071"/>
</dbReference>
<evidence type="ECO:0000313" key="2">
    <source>
        <dbReference type="Proteomes" id="UP000295151"/>
    </source>
</evidence>
<dbReference type="OrthoDB" id="150993at2"/>
<dbReference type="EMBL" id="SOCE01000001">
    <property type="protein sequence ID" value="TDU86993.1"/>
    <property type="molecule type" value="Genomic_DNA"/>
</dbReference>
<dbReference type="PANTHER" id="PTHR39186:SF1">
    <property type="entry name" value="DUF2071 DOMAIN-CONTAINING PROTEIN"/>
    <property type="match status" value="1"/>
</dbReference>
<evidence type="ECO:0008006" key="3">
    <source>
        <dbReference type="Google" id="ProtNLM"/>
    </source>
</evidence>
<keyword evidence="2" id="KW-1185">Reference proteome</keyword>
<dbReference type="Pfam" id="PF09844">
    <property type="entry name" value="DUF2071"/>
    <property type="match status" value="1"/>
</dbReference>
<comment type="caution">
    <text evidence="1">The sequence shown here is derived from an EMBL/GenBank/DDBJ whole genome shotgun (WGS) entry which is preliminary data.</text>
</comment>
<dbReference type="Proteomes" id="UP000295151">
    <property type="component" value="Unassembled WGS sequence"/>
</dbReference>
<reference evidence="1 2" key="1">
    <citation type="submission" date="2019-03" db="EMBL/GenBank/DDBJ databases">
        <title>Genomic Encyclopedia of Type Strains, Phase III (KMG-III): the genomes of soil and plant-associated and newly described type strains.</title>
        <authorList>
            <person name="Whitman W."/>
        </authorList>
    </citation>
    <scope>NUCLEOTIDE SEQUENCE [LARGE SCALE GENOMIC DNA]</scope>
    <source>
        <strain evidence="1 2">VKM Ac-2575</strain>
    </source>
</reference>
<dbReference type="RefSeq" id="WP_133976841.1">
    <property type="nucleotide sequence ID" value="NZ_SOCE01000001.1"/>
</dbReference>
<sequence length="251" mass="27954">MAEPVEFEAPLLRRPRILRQNWRDLTFLHWAVEPASLERFYPPGTEPDTLEGKSYVGLVPFRMTDTGFPHGPAVPWLGTFLETNIRLYSVDTTGRRGVVFLSLDADRAAVVGSARAVFGLPYRWARMRHEVHGDTHTYTSRLRWPSTHASSSIRVQVGDALTPGPLEHFLTARWGLHVARAGRTLHLPNEHPAWVLRTAELTAFEEHGLLASVGLQELSGRPPDHVAFSHGVPAQFGLPTLASTARRPAGR</sequence>
<dbReference type="InterPro" id="IPR023375">
    <property type="entry name" value="ADC_dom_sf"/>
</dbReference>